<dbReference type="STRING" id="545619.SAMN04489860_0302"/>
<dbReference type="Proteomes" id="UP000185663">
    <property type="component" value="Chromosome I"/>
</dbReference>
<reference evidence="1 2" key="1">
    <citation type="submission" date="2016-10" db="EMBL/GenBank/DDBJ databases">
        <authorList>
            <person name="de Groot N.N."/>
        </authorList>
    </citation>
    <scope>NUCLEOTIDE SEQUENCE [LARGE SCALE GENOMIC DNA]</scope>
    <source>
        <strain evidence="1 2">DSM 22126</strain>
    </source>
</reference>
<evidence type="ECO:0008006" key="3">
    <source>
        <dbReference type="Google" id="ProtNLM"/>
    </source>
</evidence>
<evidence type="ECO:0000313" key="2">
    <source>
        <dbReference type="Proteomes" id="UP000185663"/>
    </source>
</evidence>
<dbReference type="EMBL" id="LT629776">
    <property type="protein sequence ID" value="SDR88748.1"/>
    <property type="molecule type" value="Genomic_DNA"/>
</dbReference>
<protein>
    <recommendedName>
        <fullName evidence="3">MJ0042 family finger-like domain-containing protein</fullName>
    </recommendedName>
</protein>
<proteinExistence type="predicted"/>
<dbReference type="Pfam" id="PF20120">
    <property type="entry name" value="DUF6510"/>
    <property type="match status" value="1"/>
</dbReference>
<accession>A0A1H1MPR0</accession>
<gene>
    <name evidence="1" type="ORF">SAMN04489860_0302</name>
</gene>
<keyword evidence="2" id="KW-1185">Reference proteome</keyword>
<organism evidence="1 2">
    <name type="scientific">Paraoerskovia marina</name>
    <dbReference type="NCBI Taxonomy" id="545619"/>
    <lineage>
        <taxon>Bacteria</taxon>
        <taxon>Bacillati</taxon>
        <taxon>Actinomycetota</taxon>
        <taxon>Actinomycetes</taxon>
        <taxon>Micrococcales</taxon>
        <taxon>Cellulomonadaceae</taxon>
        <taxon>Paraoerskovia</taxon>
    </lineage>
</organism>
<dbReference type="AlphaFoldDB" id="A0A1H1MPR0"/>
<dbReference type="eggNOG" id="ENOG5032ZBB">
    <property type="taxonomic scope" value="Bacteria"/>
</dbReference>
<dbReference type="InterPro" id="IPR045423">
    <property type="entry name" value="DUF6510"/>
</dbReference>
<evidence type="ECO:0000313" key="1">
    <source>
        <dbReference type="EMBL" id="SDR88748.1"/>
    </source>
</evidence>
<dbReference type="RefSeq" id="WP_029251640.1">
    <property type="nucleotide sequence ID" value="NZ_LT629776.1"/>
</dbReference>
<sequence length="81" mass="8428">MALDGNALAGPLAGIYAFDVTTARARCAHCGVVARLARALVFASAMGIVARCRACEEVLLTVVERPDGTSVSARGLAWLRP</sequence>
<name>A0A1H1MPR0_9CELL</name>
<dbReference type="OrthoDB" id="165401at2"/>